<sequence length="441" mass="50649">MDITLDKKDSNVASIKIKLNEADYQSKVDEKIKDYSKKAQIKGFRPGKVPTGVIKKMYGKSILVEEINHLVGHKLQDYIRDNELKILGEPIPDQQSFENIDWENAKEFEFDYNIGLVDDFKVDLSKKVKVTNYNIEADQKVLDETLDNVRTQFGEMTNPEVSEEGDIIFGAFKQGDFTHDTTVDLNDLNKTNAKKFIGKKKGDEIKVDLSKLYKEASKQAAQLGKTEDELEGLDMNFVFEVKNVNRRVLAEVNQALFDKTFGEGVVSSEEEFMAKITDTIGENYARETNAWLNKTIQDELIKNTEISLPDEFLKEWLKLSGEGKVTDADIEKEYDIYADQLRWNLISNEIAKENEIKPEHEDIKEATRKMIEAQFMGSGMGQFVDQMDAFVDNYLQGENGQNYMKMAEQVQVEKVLEFVKEKIEIKSKKVSLDKFKEIVEN</sequence>
<organism evidence="2 3">
    <name type="scientific">Roseivirga pacifica</name>
    <dbReference type="NCBI Taxonomy" id="1267423"/>
    <lineage>
        <taxon>Bacteria</taxon>
        <taxon>Pseudomonadati</taxon>
        <taxon>Bacteroidota</taxon>
        <taxon>Cytophagia</taxon>
        <taxon>Cytophagales</taxon>
        <taxon>Roseivirgaceae</taxon>
        <taxon>Roseivirga</taxon>
    </lineage>
</organism>
<dbReference type="InterPro" id="IPR008881">
    <property type="entry name" value="Trigger_fac_ribosome-bd_bac"/>
</dbReference>
<dbReference type="Pfam" id="PF05697">
    <property type="entry name" value="Trigger_N"/>
    <property type="match status" value="1"/>
</dbReference>
<dbReference type="InterPro" id="IPR005215">
    <property type="entry name" value="Trig_fac"/>
</dbReference>
<evidence type="ECO:0000313" key="2">
    <source>
        <dbReference type="EMBL" id="SEV82718.1"/>
    </source>
</evidence>
<dbReference type="PANTHER" id="PTHR30560">
    <property type="entry name" value="TRIGGER FACTOR CHAPERONE AND PEPTIDYL-PROLYL CIS/TRANS ISOMERASE"/>
    <property type="match status" value="1"/>
</dbReference>
<dbReference type="Proteomes" id="UP000199437">
    <property type="component" value="Unassembled WGS sequence"/>
</dbReference>
<keyword evidence="3" id="KW-1185">Reference proteome</keyword>
<evidence type="ECO:0000259" key="1">
    <source>
        <dbReference type="Pfam" id="PF05697"/>
    </source>
</evidence>
<dbReference type="AlphaFoldDB" id="A0A1I0M3I9"/>
<dbReference type="InterPro" id="IPR027304">
    <property type="entry name" value="Trigger_fact/SurA_dom_sf"/>
</dbReference>
<dbReference type="SUPFAM" id="SSF102735">
    <property type="entry name" value="Trigger factor ribosome-binding domain"/>
    <property type="match status" value="1"/>
</dbReference>
<dbReference type="InterPro" id="IPR036611">
    <property type="entry name" value="Trigger_fac_ribosome-bd_sf"/>
</dbReference>
<dbReference type="GO" id="GO:0043335">
    <property type="term" value="P:protein unfolding"/>
    <property type="evidence" value="ECO:0007669"/>
    <property type="project" value="TreeGrafter"/>
</dbReference>
<dbReference type="GO" id="GO:0043022">
    <property type="term" value="F:ribosome binding"/>
    <property type="evidence" value="ECO:0007669"/>
    <property type="project" value="TreeGrafter"/>
</dbReference>
<protein>
    <submittedName>
        <fullName evidence="2">Trigger factor</fullName>
    </submittedName>
</protein>
<dbReference type="EMBL" id="FOIR01000001">
    <property type="protein sequence ID" value="SEV82718.1"/>
    <property type="molecule type" value="Genomic_DNA"/>
</dbReference>
<proteinExistence type="predicted"/>
<dbReference type="STRING" id="1267423.SAMN05216290_0011"/>
<dbReference type="SUPFAM" id="SSF109998">
    <property type="entry name" value="Triger factor/SurA peptide-binding domain-like"/>
    <property type="match status" value="1"/>
</dbReference>
<dbReference type="NCBIfam" id="TIGR00115">
    <property type="entry name" value="tig"/>
    <property type="match status" value="1"/>
</dbReference>
<gene>
    <name evidence="2" type="ORF">SAMN05216290_0011</name>
</gene>
<dbReference type="RefSeq" id="WP_090256325.1">
    <property type="nucleotide sequence ID" value="NZ_FOIR01000001.1"/>
</dbReference>
<dbReference type="Gene3D" id="3.30.70.1050">
    <property type="entry name" value="Trigger factor ribosome-binding domain"/>
    <property type="match status" value="1"/>
</dbReference>
<dbReference type="PIRSF" id="PIRSF003095">
    <property type="entry name" value="Trigger_factor"/>
    <property type="match status" value="1"/>
</dbReference>
<dbReference type="GO" id="GO:0051083">
    <property type="term" value="P:'de novo' cotranslational protein folding"/>
    <property type="evidence" value="ECO:0007669"/>
    <property type="project" value="TreeGrafter"/>
</dbReference>
<feature type="domain" description="Trigger factor ribosome-binding bacterial" evidence="1">
    <location>
        <begin position="1"/>
        <end position="148"/>
    </location>
</feature>
<dbReference type="GO" id="GO:0015031">
    <property type="term" value="P:protein transport"/>
    <property type="evidence" value="ECO:0007669"/>
    <property type="project" value="InterPro"/>
</dbReference>
<dbReference type="Gene3D" id="1.10.3120.10">
    <property type="entry name" value="Trigger factor, C-terminal domain"/>
    <property type="match status" value="1"/>
</dbReference>
<dbReference type="InterPro" id="IPR037041">
    <property type="entry name" value="Trigger_fac_C_sf"/>
</dbReference>
<reference evidence="3" key="1">
    <citation type="submission" date="2016-10" db="EMBL/GenBank/DDBJ databases">
        <authorList>
            <person name="Varghese N."/>
            <person name="Submissions S."/>
        </authorList>
    </citation>
    <scope>NUCLEOTIDE SEQUENCE [LARGE SCALE GENOMIC DNA]</scope>
    <source>
        <strain evidence="3">CGMCC 1.12402</strain>
    </source>
</reference>
<evidence type="ECO:0000313" key="3">
    <source>
        <dbReference type="Proteomes" id="UP000199437"/>
    </source>
</evidence>
<dbReference type="OrthoDB" id="9767721at2"/>
<name>A0A1I0M3I9_9BACT</name>
<dbReference type="GeneID" id="99984776"/>
<dbReference type="GO" id="GO:0044183">
    <property type="term" value="F:protein folding chaperone"/>
    <property type="evidence" value="ECO:0007669"/>
    <property type="project" value="TreeGrafter"/>
</dbReference>
<dbReference type="GO" id="GO:0003755">
    <property type="term" value="F:peptidyl-prolyl cis-trans isomerase activity"/>
    <property type="evidence" value="ECO:0007669"/>
    <property type="project" value="TreeGrafter"/>
</dbReference>
<dbReference type="PANTHER" id="PTHR30560:SF3">
    <property type="entry name" value="TRIGGER FACTOR-LIKE PROTEIN TIG, CHLOROPLASTIC"/>
    <property type="match status" value="1"/>
</dbReference>
<accession>A0A1I0M3I9</accession>